<name>A0A6H5IKL5_9HYME</name>
<feature type="non-terminal residue" evidence="1">
    <location>
        <position position="1"/>
    </location>
</feature>
<organism evidence="1 2">
    <name type="scientific">Trichogramma brassicae</name>
    <dbReference type="NCBI Taxonomy" id="86971"/>
    <lineage>
        <taxon>Eukaryota</taxon>
        <taxon>Metazoa</taxon>
        <taxon>Ecdysozoa</taxon>
        <taxon>Arthropoda</taxon>
        <taxon>Hexapoda</taxon>
        <taxon>Insecta</taxon>
        <taxon>Pterygota</taxon>
        <taxon>Neoptera</taxon>
        <taxon>Endopterygota</taxon>
        <taxon>Hymenoptera</taxon>
        <taxon>Apocrita</taxon>
        <taxon>Proctotrupomorpha</taxon>
        <taxon>Chalcidoidea</taxon>
        <taxon>Trichogrammatidae</taxon>
        <taxon>Trichogramma</taxon>
    </lineage>
</organism>
<dbReference type="Proteomes" id="UP000479190">
    <property type="component" value="Unassembled WGS sequence"/>
</dbReference>
<evidence type="ECO:0000313" key="2">
    <source>
        <dbReference type="Proteomes" id="UP000479190"/>
    </source>
</evidence>
<evidence type="ECO:0000313" key="1">
    <source>
        <dbReference type="EMBL" id="CAB0035975.1"/>
    </source>
</evidence>
<keyword evidence="2" id="KW-1185">Reference proteome</keyword>
<reference evidence="1 2" key="1">
    <citation type="submission" date="2020-02" db="EMBL/GenBank/DDBJ databases">
        <authorList>
            <person name="Ferguson B K."/>
        </authorList>
    </citation>
    <scope>NUCLEOTIDE SEQUENCE [LARGE SCALE GENOMIC DNA]</scope>
</reference>
<protein>
    <submittedName>
        <fullName evidence="1">Uncharacterized protein</fullName>
    </submittedName>
</protein>
<dbReference type="AlphaFoldDB" id="A0A6H5IKL5"/>
<proteinExistence type="predicted"/>
<feature type="non-terminal residue" evidence="1">
    <location>
        <position position="138"/>
    </location>
</feature>
<dbReference type="EMBL" id="CADCXV010000806">
    <property type="protein sequence ID" value="CAB0035975.1"/>
    <property type="molecule type" value="Genomic_DNA"/>
</dbReference>
<sequence length="138" mass="15996">SRLLQCECKVIKFAWPNSNTRRSNGPQHYENACTSIIKCWHISSDLHCAKSVFGHWCAVKCLISTLACGKMPHFGHWCAKKFQSKSSLILINGIRQALLYFNVIRKLPNTSSTRLHHLMKRRNYFKTMNMSYVTFLDT</sequence>
<gene>
    <name evidence="1" type="ORF">TBRA_LOCUS7858</name>
</gene>
<accession>A0A6H5IKL5</accession>